<proteinExistence type="predicted"/>
<feature type="domain" description="Peptidoglycan binding-like" evidence="2">
    <location>
        <begin position="138"/>
        <end position="191"/>
    </location>
</feature>
<dbReference type="Gene3D" id="1.10.101.10">
    <property type="entry name" value="PGBD-like superfamily/PGBD"/>
    <property type="match status" value="2"/>
</dbReference>
<dbReference type="RefSeq" id="WP_173059578.1">
    <property type="nucleotide sequence ID" value="NZ_BAABGO010000028.1"/>
</dbReference>
<reference evidence="3 4" key="1">
    <citation type="submission" date="2020-03" db="EMBL/GenBank/DDBJ databases">
        <title>Whole genome shotgun sequence of Phytohabitans houttuyneae NBRC 108639.</title>
        <authorList>
            <person name="Komaki H."/>
            <person name="Tamura T."/>
        </authorList>
    </citation>
    <scope>NUCLEOTIDE SEQUENCE [LARGE SCALE GENOMIC DNA]</scope>
    <source>
        <strain evidence="3 4">NBRC 108639</strain>
    </source>
</reference>
<dbReference type="SUPFAM" id="SSF47090">
    <property type="entry name" value="PGBD-like"/>
    <property type="match status" value="2"/>
</dbReference>
<sequence>MRAIWTVVVAVVLLGLFGAVADTDAGDVGDSFAGELDGLRDCGPMRWGEARPECVRHLQQVLRARGAPMDVTGNYLRETTRYIKEFQAGRGLHQDGVLDKPTLDALAHLPDGPDRWDLRRDCVSLRQPTGEAAGSQGSCVTTLRARLAVHGIAAGRGATFDGDAAAAVRTFQQRAGLPQIGIVGPQTRLALYLQLPRPSPGQAGCTVRGCLIIIGRADTRGIASAFPDNAFVRALLAEVISAAVCARIRAMPAVHVACQAVGSYIIDTVAGALNTAARRNACLRVAVGYPPGQRAWFPLQVTPDNGPKCAAASGSSG</sequence>
<accession>A0A6V8KF68</accession>
<feature type="chain" id="PRO_5028984757" description="Peptidoglycan binding-like domain-containing protein" evidence="1">
    <location>
        <begin position="22"/>
        <end position="317"/>
    </location>
</feature>
<evidence type="ECO:0000259" key="2">
    <source>
        <dbReference type="Pfam" id="PF01471"/>
    </source>
</evidence>
<feature type="domain" description="Peptidoglycan binding-like" evidence="2">
    <location>
        <begin position="55"/>
        <end position="106"/>
    </location>
</feature>
<comment type="caution">
    <text evidence="3">The sequence shown here is derived from an EMBL/GenBank/DDBJ whole genome shotgun (WGS) entry which is preliminary data.</text>
</comment>
<reference evidence="3 4" key="2">
    <citation type="submission" date="2020-03" db="EMBL/GenBank/DDBJ databases">
        <authorList>
            <person name="Ichikawa N."/>
            <person name="Kimura A."/>
            <person name="Kitahashi Y."/>
            <person name="Uohara A."/>
        </authorList>
    </citation>
    <scope>NUCLEOTIDE SEQUENCE [LARGE SCALE GENOMIC DNA]</scope>
    <source>
        <strain evidence="3 4">NBRC 108639</strain>
    </source>
</reference>
<keyword evidence="4" id="KW-1185">Reference proteome</keyword>
<protein>
    <recommendedName>
        <fullName evidence="2">Peptidoglycan binding-like domain-containing protein</fullName>
    </recommendedName>
</protein>
<dbReference type="InterPro" id="IPR002477">
    <property type="entry name" value="Peptidoglycan-bd-like"/>
</dbReference>
<keyword evidence="1" id="KW-0732">Signal</keyword>
<organism evidence="3 4">
    <name type="scientific">Phytohabitans houttuyneae</name>
    <dbReference type="NCBI Taxonomy" id="1076126"/>
    <lineage>
        <taxon>Bacteria</taxon>
        <taxon>Bacillati</taxon>
        <taxon>Actinomycetota</taxon>
        <taxon>Actinomycetes</taxon>
        <taxon>Micromonosporales</taxon>
        <taxon>Micromonosporaceae</taxon>
    </lineage>
</organism>
<feature type="signal peptide" evidence="1">
    <location>
        <begin position="1"/>
        <end position="21"/>
    </location>
</feature>
<dbReference type="Pfam" id="PF01471">
    <property type="entry name" value="PG_binding_1"/>
    <property type="match status" value="2"/>
</dbReference>
<gene>
    <name evidence="3" type="ORF">Phou_051880</name>
</gene>
<name>A0A6V8KF68_9ACTN</name>
<dbReference type="Proteomes" id="UP000482800">
    <property type="component" value="Unassembled WGS sequence"/>
</dbReference>
<evidence type="ECO:0000313" key="4">
    <source>
        <dbReference type="Proteomes" id="UP000482800"/>
    </source>
</evidence>
<dbReference type="AlphaFoldDB" id="A0A6V8KF68"/>
<evidence type="ECO:0000256" key="1">
    <source>
        <dbReference type="SAM" id="SignalP"/>
    </source>
</evidence>
<dbReference type="InterPro" id="IPR036365">
    <property type="entry name" value="PGBD-like_sf"/>
</dbReference>
<evidence type="ECO:0000313" key="3">
    <source>
        <dbReference type="EMBL" id="GFJ81008.1"/>
    </source>
</evidence>
<dbReference type="EMBL" id="BLPF01000002">
    <property type="protein sequence ID" value="GFJ81008.1"/>
    <property type="molecule type" value="Genomic_DNA"/>
</dbReference>
<dbReference type="InterPro" id="IPR036366">
    <property type="entry name" value="PGBDSf"/>
</dbReference>